<dbReference type="InterPro" id="IPR053191">
    <property type="entry name" value="DcsG_Biosynth_Enzyme"/>
</dbReference>
<gene>
    <name evidence="2" type="ORF">THSYN_23420</name>
</gene>
<dbReference type="Gene3D" id="3.30.470.20">
    <property type="entry name" value="ATP-grasp fold, B domain"/>
    <property type="match status" value="1"/>
</dbReference>
<accession>A0A2K8UDG4</accession>
<evidence type="ECO:0000259" key="1">
    <source>
        <dbReference type="Pfam" id="PF02955"/>
    </source>
</evidence>
<dbReference type="Gene3D" id="3.30.1490.20">
    <property type="entry name" value="ATP-grasp fold, A domain"/>
    <property type="match status" value="1"/>
</dbReference>
<protein>
    <recommendedName>
        <fullName evidence="1">Prokaryotic glutathione synthetase ATP-binding domain-containing protein</fullName>
    </recommendedName>
</protein>
<dbReference type="RefSeq" id="WP_100921291.1">
    <property type="nucleotide sequence ID" value="NZ_CP020370.1"/>
</dbReference>
<dbReference type="EMBL" id="CP020370">
    <property type="protein sequence ID" value="AUB83606.1"/>
    <property type="molecule type" value="Genomic_DNA"/>
</dbReference>
<name>A0A2K8UDG4_9GAMM</name>
<proteinExistence type="predicted"/>
<dbReference type="InterPro" id="IPR013815">
    <property type="entry name" value="ATP_grasp_subdomain_1"/>
</dbReference>
<reference evidence="2 3" key="1">
    <citation type="submission" date="2017-03" db="EMBL/GenBank/DDBJ databases">
        <title>Complete genome sequence of Candidatus 'Thiodictyon syntrophicum' sp. nov. strain Cad16T, a photolithoautotroph purple sulfur bacterium isolated from an alpine meromictic lake.</title>
        <authorList>
            <person name="Luedin S.M."/>
            <person name="Pothier J.F."/>
            <person name="Danza F."/>
            <person name="Storelli N."/>
            <person name="Wittwer M."/>
            <person name="Tonolla M."/>
        </authorList>
    </citation>
    <scope>NUCLEOTIDE SEQUENCE [LARGE SCALE GENOMIC DNA]</scope>
    <source>
        <strain evidence="2 3">Cad16T</strain>
    </source>
</reference>
<feature type="domain" description="Prokaryotic glutathione synthetase ATP-binding" evidence="1">
    <location>
        <begin position="131"/>
        <end position="228"/>
    </location>
</feature>
<dbReference type="Proteomes" id="UP000232638">
    <property type="component" value="Chromosome"/>
</dbReference>
<dbReference type="GO" id="GO:0005524">
    <property type="term" value="F:ATP binding"/>
    <property type="evidence" value="ECO:0007669"/>
    <property type="project" value="InterPro"/>
</dbReference>
<dbReference type="Gene3D" id="3.40.50.20">
    <property type="match status" value="1"/>
</dbReference>
<keyword evidence="3" id="KW-1185">Reference proteome</keyword>
<dbReference type="SUPFAM" id="SSF56059">
    <property type="entry name" value="Glutathione synthetase ATP-binding domain-like"/>
    <property type="match status" value="1"/>
</dbReference>
<evidence type="ECO:0000313" key="3">
    <source>
        <dbReference type="Proteomes" id="UP000232638"/>
    </source>
</evidence>
<dbReference type="KEGG" id="tsy:THSYN_23420"/>
<dbReference type="Pfam" id="PF02955">
    <property type="entry name" value="GSH-S_ATP"/>
    <property type="match status" value="1"/>
</dbReference>
<dbReference type="PANTHER" id="PTHR39217">
    <property type="match status" value="1"/>
</dbReference>
<dbReference type="PANTHER" id="PTHR39217:SF1">
    <property type="entry name" value="GLUTATHIONE SYNTHETASE"/>
    <property type="match status" value="1"/>
</dbReference>
<dbReference type="OrthoDB" id="3373978at2"/>
<dbReference type="InterPro" id="IPR004218">
    <property type="entry name" value="GSHS_ATP-bd"/>
</dbReference>
<dbReference type="AlphaFoldDB" id="A0A2K8UDG4"/>
<sequence>MPRSCAFLTIPSLAGFFSDDHLVHGPLAAAGWRLESIPWRQGQVDWGRFDLVLIRSTWDYYHDPEAFLATLAKIDHSGTCLQNDLRLVQWNLRKTYLRDLETAGIPIVPTHWGEGLDRDGLDGLFDALRTAELVLKPVVSAGAHDTFRLRRDSPPQVLAQAVGTFARRPFMAQPFLDTIVREGEYSVFFFAGVYSHTVLKRPKPGDFRVQEEHGGRLRAIAPAARLLAQAGTVVASLAQPPLYARVDLVRGSDGGFLLMELELIEPSLYFRTDPAAPGRFVQALDRWSSLRDTGLDHNSGRRVDKR</sequence>
<dbReference type="GO" id="GO:0004363">
    <property type="term" value="F:glutathione synthase activity"/>
    <property type="evidence" value="ECO:0007669"/>
    <property type="project" value="InterPro"/>
</dbReference>
<evidence type="ECO:0000313" key="2">
    <source>
        <dbReference type="EMBL" id="AUB83606.1"/>
    </source>
</evidence>
<organism evidence="2 3">
    <name type="scientific">Candidatus Thiodictyon syntrophicum</name>
    <dbReference type="NCBI Taxonomy" id="1166950"/>
    <lineage>
        <taxon>Bacteria</taxon>
        <taxon>Pseudomonadati</taxon>
        <taxon>Pseudomonadota</taxon>
        <taxon>Gammaproteobacteria</taxon>
        <taxon>Chromatiales</taxon>
        <taxon>Chromatiaceae</taxon>
        <taxon>Thiodictyon</taxon>
    </lineage>
</organism>